<evidence type="ECO:0000313" key="3">
    <source>
        <dbReference type="EMBL" id="CCK75350.1"/>
    </source>
</evidence>
<feature type="region of interest" description="Disordered" evidence="1">
    <location>
        <begin position="157"/>
        <end position="181"/>
    </location>
</feature>
<accession>R4YLE9</accession>
<evidence type="ECO:0000313" key="4">
    <source>
        <dbReference type="Proteomes" id="UP000032749"/>
    </source>
</evidence>
<protein>
    <submittedName>
        <fullName evidence="3">Uncharacterized protein</fullName>
    </submittedName>
</protein>
<feature type="signal peptide" evidence="2">
    <location>
        <begin position="1"/>
        <end position="19"/>
    </location>
</feature>
<feature type="chain" id="PRO_5004374236" evidence="2">
    <location>
        <begin position="20"/>
        <end position="181"/>
    </location>
</feature>
<gene>
    <name evidence="3" type="ORF">OLEAN_C11740</name>
</gene>
<dbReference type="KEGG" id="oai:OLEAN_C11740"/>
<evidence type="ECO:0000256" key="1">
    <source>
        <dbReference type="SAM" id="MobiDB-lite"/>
    </source>
</evidence>
<dbReference type="AlphaFoldDB" id="R4YLE9"/>
<keyword evidence="4" id="KW-1185">Reference proteome</keyword>
<proteinExistence type="predicted"/>
<sequence>MKYLLTFAVSVLMSFQVMAADLKSKDVTQWMTSMPILKPWLEQHESELTANISEPNNPEVVFKESVPALKKAGLYDELNGKVKKLGYDNVEQWTNATQQVTFAWMALEMEDNKTQIEEAKAQFEAMKVNPDIPAAQKAIMEQMMAPALVMVELANQSSDADKKAVKPHQGKLRTYFEAEQK</sequence>
<keyword evidence="2" id="KW-0732">Signal</keyword>
<name>R4YLE9_OLEAN</name>
<dbReference type="Proteomes" id="UP000032749">
    <property type="component" value="Chromosome"/>
</dbReference>
<dbReference type="OrthoDB" id="6120209at2"/>
<dbReference type="HOGENOM" id="CLU_119966_0_0_6"/>
<dbReference type="EMBL" id="FO203512">
    <property type="protein sequence ID" value="CCK75350.1"/>
    <property type="molecule type" value="Genomic_DNA"/>
</dbReference>
<organism evidence="3 4">
    <name type="scientific">Oleispira antarctica RB-8</name>
    <dbReference type="NCBI Taxonomy" id="698738"/>
    <lineage>
        <taxon>Bacteria</taxon>
        <taxon>Pseudomonadati</taxon>
        <taxon>Pseudomonadota</taxon>
        <taxon>Gammaproteobacteria</taxon>
        <taxon>Oceanospirillales</taxon>
        <taxon>Oceanospirillaceae</taxon>
        <taxon>Oleispira</taxon>
    </lineage>
</organism>
<reference evidence="3 4" key="1">
    <citation type="journal article" date="2013" name="Nat. Commun.">
        <title>Genome sequence and functional genomic analysis of the oil-degrading bacterium Oleispira antarctica.</title>
        <authorList>
            <person name="Kube M."/>
            <person name="Chernikova T.N."/>
            <person name="Al-Ramahi Y."/>
            <person name="Beloqui A."/>
            <person name="Lopez-Cortez N."/>
            <person name="Guazzaroni M.E."/>
            <person name="Heipieper H.J."/>
            <person name="Klages S."/>
            <person name="Kotsyurbenko O.R."/>
            <person name="Langer I."/>
            <person name="Nechitaylo T.Y."/>
            <person name="Lunsdorf H."/>
            <person name="Fernandez M."/>
            <person name="Juarez S."/>
            <person name="Ciordia S."/>
            <person name="Singer A."/>
            <person name="Kagan O."/>
            <person name="Egorova O."/>
            <person name="Petit P.A."/>
            <person name="Stogios P."/>
            <person name="Kim Y."/>
            <person name="Tchigvintsev A."/>
            <person name="Flick R."/>
            <person name="Denaro R."/>
            <person name="Genovese M."/>
            <person name="Albar J.P."/>
            <person name="Reva O.N."/>
            <person name="Martinez-Gomariz M."/>
            <person name="Tran H."/>
            <person name="Ferrer M."/>
            <person name="Savchenko A."/>
            <person name="Yakunin A.F."/>
            <person name="Yakimov M.M."/>
            <person name="Golyshina O.V."/>
            <person name="Reinhardt R."/>
            <person name="Golyshin P.N."/>
        </authorList>
    </citation>
    <scope>NUCLEOTIDE SEQUENCE [LARGE SCALE GENOMIC DNA]</scope>
</reference>
<evidence type="ECO:0000256" key="2">
    <source>
        <dbReference type="SAM" id="SignalP"/>
    </source>
</evidence>